<dbReference type="AlphaFoldDB" id="A0A1F5E586"/>
<reference evidence="1 2" key="1">
    <citation type="journal article" date="2016" name="Nat. Commun.">
        <title>Thousands of microbial genomes shed light on interconnected biogeochemical processes in an aquifer system.</title>
        <authorList>
            <person name="Anantharaman K."/>
            <person name="Brown C.T."/>
            <person name="Hug L.A."/>
            <person name="Sharon I."/>
            <person name="Castelle C.J."/>
            <person name="Probst A.J."/>
            <person name="Thomas B.C."/>
            <person name="Singh A."/>
            <person name="Wilkins M.J."/>
            <person name="Karaoz U."/>
            <person name="Brodie E.L."/>
            <person name="Williams K.H."/>
            <person name="Hubbard S.S."/>
            <person name="Banfield J.F."/>
        </authorList>
    </citation>
    <scope>NUCLEOTIDE SEQUENCE [LARGE SCALE GENOMIC DNA]</scope>
</reference>
<dbReference type="Proteomes" id="UP000177006">
    <property type="component" value="Unassembled WGS sequence"/>
</dbReference>
<dbReference type="STRING" id="1797457.A2160_00160"/>
<evidence type="ECO:0000313" key="2">
    <source>
        <dbReference type="Proteomes" id="UP000177006"/>
    </source>
</evidence>
<comment type="caution">
    <text evidence="1">The sequence shown here is derived from an EMBL/GenBank/DDBJ whole genome shotgun (WGS) entry which is preliminary data.</text>
</comment>
<dbReference type="InterPro" id="IPR036567">
    <property type="entry name" value="RHF-like"/>
</dbReference>
<protein>
    <recommendedName>
        <fullName evidence="3">Ribosomal subunit interface protein</fullName>
    </recommendedName>
</protein>
<accession>A0A1F5E586</accession>
<dbReference type="EMBL" id="MEZK01000021">
    <property type="protein sequence ID" value="OGD62481.1"/>
    <property type="molecule type" value="Genomic_DNA"/>
</dbReference>
<organism evidence="1 2">
    <name type="scientific">Candidatus Beckwithbacteria bacterium RBG_13_42_9</name>
    <dbReference type="NCBI Taxonomy" id="1797457"/>
    <lineage>
        <taxon>Bacteria</taxon>
        <taxon>Candidatus Beckwithiibacteriota</taxon>
    </lineage>
</organism>
<evidence type="ECO:0008006" key="3">
    <source>
        <dbReference type="Google" id="ProtNLM"/>
    </source>
</evidence>
<gene>
    <name evidence="1" type="ORF">A2160_00160</name>
</gene>
<name>A0A1F5E586_9BACT</name>
<dbReference type="Pfam" id="PF02482">
    <property type="entry name" value="Ribosomal_S30AE"/>
    <property type="match status" value="1"/>
</dbReference>
<sequence>MLYLMIMFHQIVGKGLQIRQWMKDLVDKATDKLSKYFPHLPPDGKFIRVTIGRDVVKRYKVRLQVSLPKRILFAQEQGDKLRTTVNEAADEMRRQLKRYRDRLRRFKK</sequence>
<dbReference type="Gene3D" id="3.30.160.100">
    <property type="entry name" value="Ribosome hibernation promotion factor-like"/>
    <property type="match status" value="1"/>
</dbReference>
<dbReference type="SUPFAM" id="SSF69754">
    <property type="entry name" value="Ribosome binding protein Y (YfiA homologue)"/>
    <property type="match status" value="1"/>
</dbReference>
<proteinExistence type="predicted"/>
<evidence type="ECO:0000313" key="1">
    <source>
        <dbReference type="EMBL" id="OGD62481.1"/>
    </source>
</evidence>
<dbReference type="InterPro" id="IPR003489">
    <property type="entry name" value="RHF/RaiA"/>
</dbReference>